<feature type="transmembrane region" description="Helical" evidence="1">
    <location>
        <begin position="58"/>
        <end position="76"/>
    </location>
</feature>
<organism evidence="2 3">
    <name type="scientific">Lentisphaera araneosa HTCC2155</name>
    <dbReference type="NCBI Taxonomy" id="313628"/>
    <lineage>
        <taxon>Bacteria</taxon>
        <taxon>Pseudomonadati</taxon>
        <taxon>Lentisphaerota</taxon>
        <taxon>Lentisphaeria</taxon>
        <taxon>Lentisphaerales</taxon>
        <taxon>Lentisphaeraceae</taxon>
        <taxon>Lentisphaera</taxon>
    </lineage>
</organism>
<evidence type="ECO:0000313" key="2">
    <source>
        <dbReference type="EMBL" id="EDM28481.1"/>
    </source>
</evidence>
<dbReference type="RefSeq" id="WP_007277921.1">
    <property type="nucleotide sequence ID" value="NZ_ABCK01000005.1"/>
</dbReference>
<reference evidence="2 3" key="1">
    <citation type="journal article" date="2010" name="J. Bacteriol.">
        <title>Genome sequence of Lentisphaera araneosa HTCC2155T, the type species of the order Lentisphaerales in the phylum Lentisphaerae.</title>
        <authorList>
            <person name="Thrash J.C."/>
            <person name="Cho J.C."/>
            <person name="Vergin K.L."/>
            <person name="Morris R.M."/>
            <person name="Giovannoni S.J."/>
        </authorList>
    </citation>
    <scope>NUCLEOTIDE SEQUENCE [LARGE SCALE GENOMIC DNA]</scope>
    <source>
        <strain evidence="2 3">HTCC2155</strain>
    </source>
</reference>
<evidence type="ECO:0000313" key="3">
    <source>
        <dbReference type="Proteomes" id="UP000004947"/>
    </source>
</evidence>
<evidence type="ECO:0000256" key="1">
    <source>
        <dbReference type="SAM" id="Phobius"/>
    </source>
</evidence>
<gene>
    <name evidence="2" type="ORF">LNTAR_11211</name>
</gene>
<proteinExistence type="predicted"/>
<accession>A6DJ45</accession>
<dbReference type="STRING" id="313628.LNTAR_11211"/>
<keyword evidence="3" id="KW-1185">Reference proteome</keyword>
<keyword evidence="1" id="KW-1133">Transmembrane helix</keyword>
<comment type="caution">
    <text evidence="2">The sequence shown here is derived from an EMBL/GenBank/DDBJ whole genome shotgun (WGS) entry which is preliminary data.</text>
</comment>
<protein>
    <submittedName>
        <fullName evidence="2">Uncharacterized protein</fullName>
    </submittedName>
</protein>
<feature type="transmembrane region" description="Helical" evidence="1">
    <location>
        <begin position="33"/>
        <end position="52"/>
    </location>
</feature>
<dbReference type="AlphaFoldDB" id="A6DJ45"/>
<sequence>MDLQEDLIQRKNEIEKISAYTSLRKGLALLIKLKKIAVLISMIFLVIVAFQHKHPGATLLQILVTLASTAILLIFLRVTEFF</sequence>
<dbReference type="Proteomes" id="UP000004947">
    <property type="component" value="Unassembled WGS sequence"/>
</dbReference>
<name>A6DJ45_9BACT</name>
<keyword evidence="1" id="KW-0472">Membrane</keyword>
<keyword evidence="1" id="KW-0812">Transmembrane</keyword>
<dbReference type="EMBL" id="ABCK01000005">
    <property type="protein sequence ID" value="EDM28481.1"/>
    <property type="molecule type" value="Genomic_DNA"/>
</dbReference>